<evidence type="ECO:0000313" key="3">
    <source>
        <dbReference type="EMBL" id="CAI9092356.1"/>
    </source>
</evidence>
<organism evidence="3 4">
    <name type="scientific">Oldenlandia corymbosa var. corymbosa</name>
    <dbReference type="NCBI Taxonomy" id="529605"/>
    <lineage>
        <taxon>Eukaryota</taxon>
        <taxon>Viridiplantae</taxon>
        <taxon>Streptophyta</taxon>
        <taxon>Embryophyta</taxon>
        <taxon>Tracheophyta</taxon>
        <taxon>Spermatophyta</taxon>
        <taxon>Magnoliopsida</taxon>
        <taxon>eudicotyledons</taxon>
        <taxon>Gunneridae</taxon>
        <taxon>Pentapetalae</taxon>
        <taxon>asterids</taxon>
        <taxon>lamiids</taxon>
        <taxon>Gentianales</taxon>
        <taxon>Rubiaceae</taxon>
        <taxon>Rubioideae</taxon>
        <taxon>Spermacoceae</taxon>
        <taxon>Hedyotis-Oldenlandia complex</taxon>
        <taxon>Oldenlandia</taxon>
    </lineage>
</organism>
<dbReference type="GO" id="GO:0043130">
    <property type="term" value="F:ubiquitin binding"/>
    <property type="evidence" value="ECO:0007669"/>
    <property type="project" value="InterPro"/>
</dbReference>
<dbReference type="GO" id="GO:0000813">
    <property type="term" value="C:ESCRT I complex"/>
    <property type="evidence" value="ECO:0007669"/>
    <property type="project" value="InterPro"/>
</dbReference>
<evidence type="ECO:0000313" key="4">
    <source>
        <dbReference type="Proteomes" id="UP001161247"/>
    </source>
</evidence>
<dbReference type="AlphaFoldDB" id="A0AAV1CA17"/>
<dbReference type="SUPFAM" id="SSF46934">
    <property type="entry name" value="UBA-like"/>
    <property type="match status" value="1"/>
</dbReference>
<name>A0AAV1CA17_OLDCO</name>
<keyword evidence="4" id="KW-1185">Reference proteome</keyword>
<dbReference type="InterPro" id="IPR015940">
    <property type="entry name" value="UBA"/>
</dbReference>
<evidence type="ECO:0000256" key="1">
    <source>
        <dbReference type="SAM" id="MobiDB-lite"/>
    </source>
</evidence>
<dbReference type="PROSITE" id="PS50030">
    <property type="entry name" value="UBA"/>
    <property type="match status" value="1"/>
</dbReference>
<feature type="region of interest" description="Disordered" evidence="1">
    <location>
        <begin position="1"/>
        <end position="75"/>
    </location>
</feature>
<reference evidence="3" key="1">
    <citation type="submission" date="2023-03" db="EMBL/GenBank/DDBJ databases">
        <authorList>
            <person name="Julca I."/>
        </authorList>
    </citation>
    <scope>NUCLEOTIDE SEQUENCE</scope>
</reference>
<proteinExistence type="predicted"/>
<dbReference type="InterPro" id="IPR042575">
    <property type="entry name" value="UBAP1_C"/>
</dbReference>
<sequence>MDYDYRNRPRPPYETQNPAIRPTNSGLHPSAHPMYGHPSLYPKVGQPAGSYPINAPPAVPPRNTSFNQPHPPASSPGIGIRVVLKPEYRITPPPPLSPQIRDIPRSNFHFDFEFERKVLAEAEKEAPNWSRLGLENLPSKPPDTTPLGATPDPVVNKYIASGLGREAVSVAVANYGDNPTKVKEFCDGYSALLEMGFSPNTVVEALLMYENDTSKALAFCLNGSA</sequence>
<dbReference type="GO" id="GO:0043162">
    <property type="term" value="P:ubiquitin-dependent protein catabolic process via the multivesicular body sorting pathway"/>
    <property type="evidence" value="ECO:0007669"/>
    <property type="project" value="InterPro"/>
</dbReference>
<gene>
    <name evidence="3" type="ORF">OLC1_LOCUS4042</name>
</gene>
<dbReference type="EMBL" id="OX459118">
    <property type="protein sequence ID" value="CAI9092356.1"/>
    <property type="molecule type" value="Genomic_DNA"/>
</dbReference>
<dbReference type="Proteomes" id="UP001161247">
    <property type="component" value="Chromosome 1"/>
</dbReference>
<dbReference type="PANTHER" id="PTHR15960:SF5">
    <property type="entry name" value="LD44032P"/>
    <property type="match status" value="1"/>
</dbReference>
<feature type="domain" description="UBA" evidence="2">
    <location>
        <begin position="181"/>
        <end position="223"/>
    </location>
</feature>
<feature type="compositionally biased region" description="Polar residues" evidence="1">
    <location>
        <begin position="14"/>
        <end position="27"/>
    </location>
</feature>
<dbReference type="InterPro" id="IPR038870">
    <property type="entry name" value="UBAP1"/>
</dbReference>
<feature type="region of interest" description="Disordered" evidence="1">
    <location>
        <begin position="132"/>
        <end position="151"/>
    </location>
</feature>
<dbReference type="PANTHER" id="PTHR15960">
    <property type="entry name" value="LD44032P"/>
    <property type="match status" value="1"/>
</dbReference>
<protein>
    <submittedName>
        <fullName evidence="3">OLC1v1027572C1</fullName>
    </submittedName>
</protein>
<dbReference type="Gene3D" id="1.20.120.1920">
    <property type="entry name" value="UBAP1 SOUBA domain"/>
    <property type="match status" value="1"/>
</dbReference>
<dbReference type="InterPro" id="IPR009060">
    <property type="entry name" value="UBA-like_sf"/>
</dbReference>
<accession>A0AAV1CA17</accession>
<evidence type="ECO:0000259" key="2">
    <source>
        <dbReference type="PROSITE" id="PS50030"/>
    </source>
</evidence>